<sequence length="757" mass="82284">MTTSPKEKLPLKKVVIREGDYFRPGGGGSSPKVFEPVTQAVREGLAKKLQTTARHFENAFSENSQTAAVARIALKDEALAKSHRPVSLLERADCPIVGIDHLGELLVSVRPATIPKLERALTGDTTKKGVANISTIRLIEPFSVRDDQLTSLTAAVSDGEISTLKLRLFRHGDTQVDATIASSFAAKMKSLGLGAEAVNYGEHMTVYRIRGVRAEHVEELGRFVGTQSLDSFPEYEIVRPAAQPVVRLTAAVFPAPDRDVDYPVVGLIDSGIDPNNAHLNAWVAGREHYVPVADRDYEHGSFVGGLLVHARLMNHGDTRFPLAECKIVDVVAMPRGGKITEDELLAILWEVVPKYPHVRVWNLSLAGSRPCSNHTFSDMGIALDEIQTKFGVTFVLAAGNYNKPPFRDWPVTSNLGDSDRICGPADSVRAVTVGSIAHRDSPGARVTAASPSPFSRRGPGPVYLPKPEVTHYGGNCDPSGGHAQIGVLSVDGRGNLAESIGTSFASPVIAALLAHLQHRPVGGLSNLVARTLLVHSCALGTDLRTSSTEVNYRGYGVPANVDEILGSDPWRATLIFEMDLKAGVDLQLTPFPLPDCLVSDGVMKGEMTVTLAYEPPLNSRFGSEYCRTNVDVSLGTFNADEQGERAHHRQVHPFPRRGEKSALEKGLIEQGLKWSPTKVYRRCMPRGVNADQWRLVIAATDRSGQPNTAVRVAVAVTIASLEEDAHVYNDMVRSMNQLGWSTVDIQIRGRDRFRASR</sequence>
<protein>
    <submittedName>
        <fullName evidence="5">Putative serine protease</fullName>
    </submittedName>
</protein>
<dbReference type="GO" id="GO:0006508">
    <property type="term" value="P:proteolysis"/>
    <property type="evidence" value="ECO:0007669"/>
    <property type="project" value="UniProtKB-KW"/>
</dbReference>
<dbReference type="InterPro" id="IPR000209">
    <property type="entry name" value="Peptidase_S8/S53_dom"/>
</dbReference>
<dbReference type="Gene3D" id="3.40.50.200">
    <property type="entry name" value="Peptidase S8/S53 domain"/>
    <property type="match status" value="1"/>
</dbReference>
<dbReference type="InterPro" id="IPR036852">
    <property type="entry name" value="Peptidase_S8/S53_dom_sf"/>
</dbReference>
<comment type="caution">
    <text evidence="5">The sequence shown here is derived from an EMBL/GenBank/DDBJ whole genome shotgun (WGS) entry which is preliminary data.</text>
</comment>
<evidence type="ECO:0000256" key="2">
    <source>
        <dbReference type="ARBA" id="ARBA00022801"/>
    </source>
</evidence>
<feature type="domain" description="Peptidase S8/S53" evidence="4">
    <location>
        <begin position="263"/>
        <end position="547"/>
    </location>
</feature>
<organism evidence="5 6">
    <name type="scientific">Enhygromyxa salina</name>
    <dbReference type="NCBI Taxonomy" id="215803"/>
    <lineage>
        <taxon>Bacteria</taxon>
        <taxon>Pseudomonadati</taxon>
        <taxon>Myxococcota</taxon>
        <taxon>Polyangia</taxon>
        <taxon>Nannocystales</taxon>
        <taxon>Nannocystaceae</taxon>
        <taxon>Enhygromyxa</taxon>
    </lineage>
</organism>
<evidence type="ECO:0000256" key="1">
    <source>
        <dbReference type="ARBA" id="ARBA00022670"/>
    </source>
</evidence>
<evidence type="ECO:0000256" key="3">
    <source>
        <dbReference type="ARBA" id="ARBA00022825"/>
    </source>
</evidence>
<dbReference type="CDD" id="cd04847">
    <property type="entry name" value="Peptidases_S8_Subtilisin_like_2"/>
    <property type="match status" value="1"/>
</dbReference>
<dbReference type="InterPro" id="IPR023828">
    <property type="entry name" value="Peptidase_S8_Ser-AS"/>
</dbReference>
<dbReference type="Proteomes" id="UP000031599">
    <property type="component" value="Unassembled WGS sequence"/>
</dbReference>
<dbReference type="PROSITE" id="PS00138">
    <property type="entry name" value="SUBTILASE_SER"/>
    <property type="match status" value="1"/>
</dbReference>
<evidence type="ECO:0000259" key="4">
    <source>
        <dbReference type="Pfam" id="PF00082"/>
    </source>
</evidence>
<dbReference type="InterPro" id="IPR023827">
    <property type="entry name" value="Peptidase_S8_Asp-AS"/>
</dbReference>
<dbReference type="AlphaFoldDB" id="A0A0C1Z9L0"/>
<proteinExistence type="predicted"/>
<evidence type="ECO:0000313" key="6">
    <source>
        <dbReference type="Proteomes" id="UP000031599"/>
    </source>
</evidence>
<evidence type="ECO:0000313" key="5">
    <source>
        <dbReference type="EMBL" id="KIG14254.1"/>
    </source>
</evidence>
<accession>A0A0C1Z9L0</accession>
<keyword evidence="3" id="KW-0720">Serine protease</keyword>
<gene>
    <name evidence="5" type="ORF">DB30_07003</name>
</gene>
<dbReference type="RefSeq" id="WP_146660760.1">
    <property type="nucleotide sequence ID" value="NZ_JMCC02000076.1"/>
</dbReference>
<dbReference type="Pfam" id="PF00082">
    <property type="entry name" value="Peptidase_S8"/>
    <property type="match status" value="1"/>
</dbReference>
<name>A0A0C1Z9L0_9BACT</name>
<keyword evidence="2" id="KW-0378">Hydrolase</keyword>
<dbReference type="EMBL" id="JMCC02000076">
    <property type="protein sequence ID" value="KIG14254.1"/>
    <property type="molecule type" value="Genomic_DNA"/>
</dbReference>
<dbReference type="SUPFAM" id="SSF52743">
    <property type="entry name" value="Subtilisin-like"/>
    <property type="match status" value="1"/>
</dbReference>
<reference evidence="5 6" key="1">
    <citation type="submission" date="2014-12" db="EMBL/GenBank/DDBJ databases">
        <title>Genome assembly of Enhygromyxa salina DSM 15201.</title>
        <authorList>
            <person name="Sharma G."/>
            <person name="Subramanian S."/>
        </authorList>
    </citation>
    <scope>NUCLEOTIDE SEQUENCE [LARGE SCALE GENOMIC DNA]</scope>
    <source>
        <strain evidence="5 6">DSM 15201</strain>
    </source>
</reference>
<dbReference type="PROSITE" id="PS00136">
    <property type="entry name" value="SUBTILASE_ASP"/>
    <property type="match status" value="1"/>
</dbReference>
<dbReference type="GO" id="GO:0004252">
    <property type="term" value="F:serine-type endopeptidase activity"/>
    <property type="evidence" value="ECO:0007669"/>
    <property type="project" value="InterPro"/>
</dbReference>
<keyword evidence="1 5" id="KW-0645">Protease</keyword>
<dbReference type="InterPro" id="IPR034074">
    <property type="entry name" value="Y4bN_pept_dom"/>
</dbReference>